<proteinExistence type="predicted"/>
<organism evidence="2 3">
    <name type="scientific">Toxoplasma gondii TgCATBr9</name>
    <dbReference type="NCBI Taxonomy" id="943120"/>
    <lineage>
        <taxon>Eukaryota</taxon>
        <taxon>Sar</taxon>
        <taxon>Alveolata</taxon>
        <taxon>Apicomplexa</taxon>
        <taxon>Conoidasida</taxon>
        <taxon>Coccidia</taxon>
        <taxon>Eucoccidiorida</taxon>
        <taxon>Eimeriorina</taxon>
        <taxon>Sarcocystidae</taxon>
        <taxon>Toxoplasma</taxon>
    </lineage>
</organism>
<reference evidence="2 3" key="1">
    <citation type="journal article" date="2016" name="Nat. Commun.">
        <title>Local admixture of amplified and diversified secreted pathogenesis determinants shapes mosaic Toxoplasma gondii genomes.</title>
        <authorList>
            <person name="Lorenzi H."/>
            <person name="Khan A."/>
            <person name="Behnke M.S."/>
            <person name="Namasivayam S."/>
            <person name="Swapna L.S."/>
            <person name="Hadjithomas M."/>
            <person name="Karamycheva S."/>
            <person name="Pinney D."/>
            <person name="Brunk B.P."/>
            <person name="Ajioka J.W."/>
            <person name="Ajzenberg D."/>
            <person name="Boothroyd J.C."/>
            <person name="Boyle J.P."/>
            <person name="Darde M.L."/>
            <person name="Diaz-Miranda M.A."/>
            <person name="Dubey J.P."/>
            <person name="Fritz H.M."/>
            <person name="Gennari S.M."/>
            <person name="Gregory B.D."/>
            <person name="Kim K."/>
            <person name="Saeij J.P."/>
            <person name="Su C."/>
            <person name="White M.W."/>
            <person name="Zhu X.Q."/>
            <person name="Howe D.K."/>
            <person name="Rosenthal B.M."/>
            <person name="Grigg M.E."/>
            <person name="Parkinson J."/>
            <person name="Liu L."/>
            <person name="Kissinger J.C."/>
            <person name="Roos D.S."/>
            <person name="Sibley L.D."/>
        </authorList>
    </citation>
    <scope>NUCLEOTIDE SEQUENCE [LARGE SCALE GENOMIC DNA]</scope>
    <source>
        <strain evidence="2 3">TgCATBr9</strain>
    </source>
</reference>
<gene>
    <name evidence="2" type="ORF">TGBR9_382480</name>
</gene>
<dbReference type="VEuPathDB" id="ToxoDB:TGBR9_382480"/>
<dbReference type="AlphaFoldDB" id="A0A2T6ISE6"/>
<evidence type="ECO:0000313" key="3">
    <source>
        <dbReference type="Proteomes" id="UP000244488"/>
    </source>
</evidence>
<comment type="caution">
    <text evidence="2">The sequence shown here is derived from an EMBL/GenBank/DDBJ whole genome shotgun (WGS) entry which is preliminary data.</text>
</comment>
<evidence type="ECO:0000256" key="1">
    <source>
        <dbReference type="SAM" id="MobiDB-lite"/>
    </source>
</evidence>
<sequence length="175" mass="19528">MSSTVSNFSLRVIVFASWDPKKRKYIMMKVDSATGRAVKRKRGTDKQEEKTSSAHRYAQWCRETKRRIQRVGEEESPELAAAPKDKRGKGRGADKHFVSSSGGLPCFQAPLVALFMPRVCGVSRCVTRPLALCITVVDSSPFSPNVLLFPLRSIAPVPYRVAICFFSKHSRCSGF</sequence>
<dbReference type="EMBL" id="AFHV02001763">
    <property type="protein sequence ID" value="PUA88261.1"/>
    <property type="molecule type" value="Genomic_DNA"/>
</dbReference>
<name>A0A2T6ISE6_TOXGO</name>
<accession>A0A2T6ISE6</accession>
<evidence type="ECO:0000313" key="2">
    <source>
        <dbReference type="EMBL" id="PUA88261.1"/>
    </source>
</evidence>
<protein>
    <submittedName>
        <fullName evidence="2">Uncharacterized protein</fullName>
    </submittedName>
</protein>
<feature type="region of interest" description="Disordered" evidence="1">
    <location>
        <begin position="68"/>
        <end position="95"/>
    </location>
</feature>
<feature type="region of interest" description="Disordered" evidence="1">
    <location>
        <begin position="36"/>
        <end position="56"/>
    </location>
</feature>
<dbReference type="Proteomes" id="UP000244488">
    <property type="component" value="Unassembled WGS sequence"/>
</dbReference>